<feature type="transmembrane region" description="Helical" evidence="1">
    <location>
        <begin position="56"/>
        <end position="80"/>
    </location>
</feature>
<gene>
    <name evidence="2" type="ORF">A4A58_11670</name>
</gene>
<comment type="caution">
    <text evidence="2">The sequence shown here is derived from an EMBL/GenBank/DDBJ whole genome shotgun (WGS) entry which is preliminary data.</text>
</comment>
<keyword evidence="1" id="KW-1133">Transmembrane helix</keyword>
<evidence type="ECO:0000256" key="1">
    <source>
        <dbReference type="SAM" id="Phobius"/>
    </source>
</evidence>
<evidence type="ECO:0000313" key="2">
    <source>
        <dbReference type="EMBL" id="KZD21778.1"/>
    </source>
</evidence>
<dbReference type="EMBL" id="LVYV01000034">
    <property type="protein sequence ID" value="KZD21778.1"/>
    <property type="molecule type" value="Genomic_DNA"/>
</dbReference>
<keyword evidence="1" id="KW-0812">Transmembrane</keyword>
<dbReference type="STRING" id="943830.A4A58_11670"/>
<dbReference type="RefSeq" id="WP_068735729.1">
    <property type="nucleotide sequence ID" value="NZ_LVYV01000034.1"/>
</dbReference>
<dbReference type="OrthoDB" id="8239123at2"/>
<sequence length="137" mass="14203">MKTIALLSVAALLLVELSGAMPRSSVGGPLTIMLIMFIAMLAVGIHDAWTKKRGALGWIASIVASVIGGFVAASLVGVVMDMIGSHLHLNGSLASSHHPLLYISLAGMAILTVLGSWITLQIPGWVLKRSEAPHSGA</sequence>
<accession>A0A163Y494</accession>
<keyword evidence="3" id="KW-1185">Reference proteome</keyword>
<protein>
    <submittedName>
        <fullName evidence="2">Uncharacterized protein</fullName>
    </submittedName>
</protein>
<name>A0A163Y494_9BRAD</name>
<dbReference type="Proteomes" id="UP000076574">
    <property type="component" value="Unassembled WGS sequence"/>
</dbReference>
<feature type="transmembrane region" description="Helical" evidence="1">
    <location>
        <begin position="30"/>
        <end position="49"/>
    </location>
</feature>
<organism evidence="2 3">
    <name type="scientific">Tardiphaga robiniae</name>
    <dbReference type="NCBI Taxonomy" id="943830"/>
    <lineage>
        <taxon>Bacteria</taxon>
        <taxon>Pseudomonadati</taxon>
        <taxon>Pseudomonadota</taxon>
        <taxon>Alphaproteobacteria</taxon>
        <taxon>Hyphomicrobiales</taxon>
        <taxon>Nitrobacteraceae</taxon>
        <taxon>Tardiphaga</taxon>
    </lineage>
</organism>
<feature type="transmembrane region" description="Helical" evidence="1">
    <location>
        <begin position="100"/>
        <end position="120"/>
    </location>
</feature>
<reference evidence="2 3" key="1">
    <citation type="submission" date="2016-03" db="EMBL/GenBank/DDBJ databases">
        <title>Microsymbionts genomes from the relict species Vavilovia formosa (Stev.) Fed.</title>
        <authorList>
            <person name="Kopat V."/>
            <person name="Chirak E."/>
            <person name="Kimeklis A."/>
            <person name="Andronov E."/>
        </authorList>
    </citation>
    <scope>NUCLEOTIDE SEQUENCE [LARGE SCALE GENOMIC DNA]</scope>
    <source>
        <strain evidence="2 3">Vaf07</strain>
    </source>
</reference>
<dbReference type="AlphaFoldDB" id="A0A163Y494"/>
<evidence type="ECO:0000313" key="3">
    <source>
        <dbReference type="Proteomes" id="UP000076574"/>
    </source>
</evidence>
<keyword evidence="1" id="KW-0472">Membrane</keyword>
<proteinExistence type="predicted"/>